<organism evidence="1">
    <name type="scientific">Candidatus Kentrum sp. UNK</name>
    <dbReference type="NCBI Taxonomy" id="2126344"/>
    <lineage>
        <taxon>Bacteria</taxon>
        <taxon>Pseudomonadati</taxon>
        <taxon>Pseudomonadota</taxon>
        <taxon>Gammaproteobacteria</taxon>
        <taxon>Candidatus Kentrum</taxon>
    </lineage>
</organism>
<dbReference type="AlphaFoldDB" id="A0A451AKC1"/>
<name>A0A451AKC1_9GAMM</name>
<accession>A0A451AKC1</accession>
<gene>
    <name evidence="1" type="ORF">BECKUNK1418G_GA0071005_10915</name>
    <name evidence="2" type="ORF">BECKUNK1418H_GA0071006_10665</name>
</gene>
<dbReference type="EMBL" id="CAADFZ010000091">
    <property type="protein sequence ID" value="VFK66395.1"/>
    <property type="molecule type" value="Genomic_DNA"/>
</dbReference>
<evidence type="ECO:0000313" key="1">
    <source>
        <dbReference type="EMBL" id="VFK66395.1"/>
    </source>
</evidence>
<evidence type="ECO:0000313" key="2">
    <source>
        <dbReference type="EMBL" id="VFK71436.1"/>
    </source>
</evidence>
<sequence>MGEKIRAKVAKVLNSREIVITAGSTEGVVIGMYFDVMDRKGEDIIDPDTSELLGSVERPKVRVRITHVQERIALATTFKTQKINIGGRGTEIGAVLGVFSQALMPPRYVTKYETLKTDEKTWEDVEEKQRHVKIGDPVVQVIEEVGALREALDQRTAPSNRTTSLATP</sequence>
<reference evidence="1" key="1">
    <citation type="submission" date="2019-02" db="EMBL/GenBank/DDBJ databases">
        <authorList>
            <person name="Gruber-Vodicka R. H."/>
            <person name="Seah K. B. B."/>
        </authorList>
    </citation>
    <scope>NUCLEOTIDE SEQUENCE</scope>
    <source>
        <strain evidence="2">BECK_BY19</strain>
        <strain evidence="1">BECK_BY8</strain>
    </source>
</reference>
<dbReference type="EMBL" id="CAADGD010000066">
    <property type="protein sequence ID" value="VFK71436.1"/>
    <property type="molecule type" value="Genomic_DNA"/>
</dbReference>
<protein>
    <submittedName>
        <fullName evidence="1">Uncharacterized protein</fullName>
    </submittedName>
</protein>
<proteinExistence type="predicted"/>